<sequence>MRTTPVVVALVASVALFWGQVTANQTLDIFKTCKVGKPGFDSCVMNGLNTMQTFFNTGLPQYNIGSFDPFFAKEVSQKRGGTNMNYQLKLKNVYERGWTKSHVTKFRSDPRNYMIKYSQFFPDKYVEGDYEIVGNVFDYPLNNKGRFNISLYNYTQTTTAVCRPYIRGVNESQSGPVKVKIQQDGIGDMKLHITNILKGRAALENVLDSLINVGWRPFLPIVRPLIDDLVSTAFTDIFDKYFHNFPFQEIFRQ</sequence>
<feature type="signal peptide" evidence="4">
    <location>
        <begin position="1"/>
        <end position="23"/>
    </location>
</feature>
<name>A0A2J7QTL0_9NEOP</name>
<dbReference type="GO" id="GO:0005615">
    <property type="term" value="C:extracellular space"/>
    <property type="evidence" value="ECO:0007669"/>
    <property type="project" value="TreeGrafter"/>
</dbReference>
<dbReference type="FunCoup" id="A0A2J7QTL0">
    <property type="interactions" value="33"/>
</dbReference>
<dbReference type="FunFam" id="3.15.10.30:FF:000001">
    <property type="entry name" value="Takeout-like protein 1"/>
    <property type="match status" value="1"/>
</dbReference>
<organism evidence="5 6">
    <name type="scientific">Cryptotermes secundus</name>
    <dbReference type="NCBI Taxonomy" id="105785"/>
    <lineage>
        <taxon>Eukaryota</taxon>
        <taxon>Metazoa</taxon>
        <taxon>Ecdysozoa</taxon>
        <taxon>Arthropoda</taxon>
        <taxon>Hexapoda</taxon>
        <taxon>Insecta</taxon>
        <taxon>Pterygota</taxon>
        <taxon>Neoptera</taxon>
        <taxon>Polyneoptera</taxon>
        <taxon>Dictyoptera</taxon>
        <taxon>Blattodea</taxon>
        <taxon>Blattoidea</taxon>
        <taxon>Termitoidae</taxon>
        <taxon>Kalotermitidae</taxon>
        <taxon>Cryptotermitinae</taxon>
        <taxon>Cryptotermes</taxon>
    </lineage>
</organism>
<keyword evidence="2" id="KW-0090">Biological rhythms</keyword>
<dbReference type="PANTHER" id="PTHR11008">
    <property type="entry name" value="PROTEIN TAKEOUT-LIKE PROTEIN"/>
    <property type="match status" value="1"/>
</dbReference>
<dbReference type="GO" id="GO:0007623">
    <property type="term" value="P:circadian rhythm"/>
    <property type="evidence" value="ECO:0007669"/>
    <property type="project" value="UniProtKB-ARBA"/>
</dbReference>
<dbReference type="Proteomes" id="UP000235965">
    <property type="component" value="Unassembled WGS sequence"/>
</dbReference>
<reference evidence="5 6" key="1">
    <citation type="submission" date="2017-12" db="EMBL/GenBank/DDBJ databases">
        <title>Hemimetabolous genomes reveal molecular basis of termite eusociality.</title>
        <authorList>
            <person name="Harrison M.C."/>
            <person name="Jongepier E."/>
            <person name="Robertson H.M."/>
            <person name="Arning N."/>
            <person name="Bitard-Feildel T."/>
            <person name="Chao H."/>
            <person name="Childers C.P."/>
            <person name="Dinh H."/>
            <person name="Doddapaneni H."/>
            <person name="Dugan S."/>
            <person name="Gowin J."/>
            <person name="Greiner C."/>
            <person name="Han Y."/>
            <person name="Hu H."/>
            <person name="Hughes D.S.T."/>
            <person name="Huylmans A.-K."/>
            <person name="Kemena C."/>
            <person name="Kremer L.P.M."/>
            <person name="Lee S.L."/>
            <person name="Lopez-Ezquerra A."/>
            <person name="Mallet L."/>
            <person name="Monroy-Kuhn J.M."/>
            <person name="Moser A."/>
            <person name="Murali S.C."/>
            <person name="Muzny D.M."/>
            <person name="Otani S."/>
            <person name="Piulachs M.-D."/>
            <person name="Poelchau M."/>
            <person name="Qu J."/>
            <person name="Schaub F."/>
            <person name="Wada-Katsumata A."/>
            <person name="Worley K.C."/>
            <person name="Xie Q."/>
            <person name="Ylla G."/>
            <person name="Poulsen M."/>
            <person name="Gibbs R.A."/>
            <person name="Schal C."/>
            <person name="Richards S."/>
            <person name="Belles X."/>
            <person name="Korb J."/>
            <person name="Bornberg-Bauer E."/>
        </authorList>
    </citation>
    <scope>NUCLEOTIDE SEQUENCE [LARGE SCALE GENOMIC DNA]</scope>
    <source>
        <tissue evidence="5">Whole body</tissue>
    </source>
</reference>
<dbReference type="AlphaFoldDB" id="A0A2J7QTL0"/>
<gene>
    <name evidence="5" type="ORF">B7P43_G07904</name>
</gene>
<evidence type="ECO:0000256" key="4">
    <source>
        <dbReference type="SAM" id="SignalP"/>
    </source>
</evidence>
<dbReference type="PANTHER" id="PTHR11008:SF15">
    <property type="entry name" value="CIRCADIAN CLOCK-CONTROLLED PROTEIN"/>
    <property type="match status" value="1"/>
</dbReference>
<keyword evidence="1 4" id="KW-0732">Signal</keyword>
<dbReference type="InterPro" id="IPR038606">
    <property type="entry name" value="To_sf"/>
</dbReference>
<comment type="similarity">
    <text evidence="3">Belongs to the TO family.</text>
</comment>
<dbReference type="SMART" id="SM00700">
    <property type="entry name" value="JHBP"/>
    <property type="match status" value="1"/>
</dbReference>
<feature type="chain" id="PRO_5014329735" description="Circadian clock-controlled protein" evidence="4">
    <location>
        <begin position="24"/>
        <end position="253"/>
    </location>
</feature>
<dbReference type="Gene3D" id="3.15.10.30">
    <property type="entry name" value="Haemolymph juvenile hormone binding protein"/>
    <property type="match status" value="1"/>
</dbReference>
<accession>A0A2J7QTL0</accession>
<evidence type="ECO:0000256" key="3">
    <source>
        <dbReference type="ARBA" id="ARBA00060902"/>
    </source>
</evidence>
<proteinExistence type="inferred from homology"/>
<evidence type="ECO:0000256" key="1">
    <source>
        <dbReference type="ARBA" id="ARBA00022729"/>
    </source>
</evidence>
<dbReference type="Pfam" id="PF06585">
    <property type="entry name" value="JHBP"/>
    <property type="match status" value="1"/>
</dbReference>
<comment type="caution">
    <text evidence="5">The sequence shown here is derived from an EMBL/GenBank/DDBJ whole genome shotgun (WGS) entry which is preliminary data.</text>
</comment>
<evidence type="ECO:0000256" key="2">
    <source>
        <dbReference type="ARBA" id="ARBA00023108"/>
    </source>
</evidence>
<protein>
    <recommendedName>
        <fullName evidence="7">Circadian clock-controlled protein</fullName>
    </recommendedName>
</protein>
<dbReference type="InParanoid" id="A0A2J7QTL0"/>
<keyword evidence="6" id="KW-1185">Reference proteome</keyword>
<evidence type="ECO:0000313" key="6">
    <source>
        <dbReference type="Proteomes" id="UP000235965"/>
    </source>
</evidence>
<evidence type="ECO:0008006" key="7">
    <source>
        <dbReference type="Google" id="ProtNLM"/>
    </source>
</evidence>
<dbReference type="EMBL" id="NEVH01011194">
    <property type="protein sequence ID" value="PNF31915.1"/>
    <property type="molecule type" value="Genomic_DNA"/>
</dbReference>
<dbReference type="OrthoDB" id="8183816at2759"/>
<evidence type="ECO:0000313" key="5">
    <source>
        <dbReference type="EMBL" id="PNF31915.1"/>
    </source>
</evidence>
<dbReference type="InterPro" id="IPR010562">
    <property type="entry name" value="Haemolymph_juvenile_hormone-bd"/>
</dbReference>